<evidence type="ECO:0000313" key="5">
    <source>
        <dbReference type="EMBL" id="ORY10015.1"/>
    </source>
</evidence>
<keyword evidence="6" id="KW-1185">Reference proteome</keyword>
<gene>
    <name evidence="5" type="ORF">LY90DRAFT_369784</name>
</gene>
<evidence type="ECO:0000256" key="2">
    <source>
        <dbReference type="ARBA" id="ARBA00022737"/>
    </source>
</evidence>
<feature type="domain" description="CBM10" evidence="4">
    <location>
        <begin position="1"/>
        <end position="36"/>
    </location>
</feature>
<evidence type="ECO:0000256" key="1">
    <source>
        <dbReference type="ARBA" id="ARBA00022729"/>
    </source>
</evidence>
<sequence length="79" mass="9020">CFSERLGYSCCKGNEVLYTDNDGKWGVENDEWCGIKDTDECQGKDDYPACQETTEVLYTDDSEWGVENDGWCVICKMKP</sequence>
<keyword evidence="3" id="KW-0378">Hydrolase</keyword>
<dbReference type="InterPro" id="IPR002883">
    <property type="entry name" value="CBM10/Dockerin_dom"/>
</dbReference>
<evidence type="ECO:0000313" key="6">
    <source>
        <dbReference type="Proteomes" id="UP000193920"/>
    </source>
</evidence>
<dbReference type="Proteomes" id="UP000193920">
    <property type="component" value="Unassembled WGS sequence"/>
</dbReference>
<feature type="domain" description="CBM10" evidence="4">
    <location>
        <begin position="40"/>
        <end position="75"/>
    </location>
</feature>
<dbReference type="EMBL" id="MCOG01000400">
    <property type="protein sequence ID" value="ORY10015.1"/>
    <property type="molecule type" value="Genomic_DNA"/>
</dbReference>
<dbReference type="Pfam" id="PF02013">
    <property type="entry name" value="CBM_10"/>
    <property type="match status" value="2"/>
</dbReference>
<comment type="caution">
    <text evidence="5">The sequence shown here is derived from an EMBL/GenBank/DDBJ whole genome shotgun (WGS) entry which is preliminary data.</text>
</comment>
<proteinExistence type="predicted"/>
<keyword evidence="1" id="KW-0732">Signal</keyword>
<dbReference type="SUPFAM" id="SSF64571">
    <property type="entry name" value="Cellulose docking domain, dockering"/>
    <property type="match status" value="2"/>
</dbReference>
<accession>A0A1Y1ZJL3</accession>
<name>A0A1Y1ZJL3_9FUNG</name>
<keyword evidence="2" id="KW-0677">Repeat</keyword>
<dbReference type="AlphaFoldDB" id="A0A1Y1ZJL3"/>
<evidence type="ECO:0000259" key="4">
    <source>
        <dbReference type="PROSITE" id="PS51763"/>
    </source>
</evidence>
<organism evidence="5 6">
    <name type="scientific">Neocallimastix californiae</name>
    <dbReference type="NCBI Taxonomy" id="1754190"/>
    <lineage>
        <taxon>Eukaryota</taxon>
        <taxon>Fungi</taxon>
        <taxon>Fungi incertae sedis</taxon>
        <taxon>Chytridiomycota</taxon>
        <taxon>Chytridiomycota incertae sedis</taxon>
        <taxon>Neocallimastigomycetes</taxon>
        <taxon>Neocallimastigales</taxon>
        <taxon>Neocallimastigaceae</taxon>
        <taxon>Neocallimastix</taxon>
    </lineage>
</organism>
<dbReference type="InterPro" id="IPR009034">
    <property type="entry name" value="Dockerin_dom_fun_sf"/>
</dbReference>
<dbReference type="STRING" id="1754190.A0A1Y1ZJL3"/>
<reference evidence="5 6" key="1">
    <citation type="submission" date="2016-08" db="EMBL/GenBank/DDBJ databases">
        <title>A Parts List for Fungal Cellulosomes Revealed by Comparative Genomics.</title>
        <authorList>
            <consortium name="DOE Joint Genome Institute"/>
            <person name="Haitjema C.H."/>
            <person name="Gilmore S.P."/>
            <person name="Henske J.K."/>
            <person name="Solomon K.V."/>
            <person name="De Groot R."/>
            <person name="Kuo A."/>
            <person name="Mondo S.J."/>
            <person name="Salamov A.A."/>
            <person name="Labutti K."/>
            <person name="Zhao Z."/>
            <person name="Chiniquy J."/>
            <person name="Barry K."/>
            <person name="Brewer H.M."/>
            <person name="Purvine S.O."/>
            <person name="Wright A.T."/>
            <person name="Boxma B."/>
            <person name="Van Alen T."/>
            <person name="Hackstein J.H."/>
            <person name="Baker S.E."/>
            <person name="Grigoriev I.V."/>
            <person name="O'Malley M.A."/>
        </authorList>
    </citation>
    <scope>NUCLEOTIDE SEQUENCE [LARGE SCALE GENOMIC DNA]</scope>
    <source>
        <strain evidence="5 6">G1</strain>
    </source>
</reference>
<dbReference type="Gene3D" id="3.90.1220.10">
    <property type="entry name" value="Cellulose docking domain, dockering"/>
    <property type="match status" value="2"/>
</dbReference>
<protein>
    <recommendedName>
        <fullName evidence="4">CBM10 domain-containing protein</fullName>
    </recommendedName>
</protein>
<dbReference type="PROSITE" id="PS51763">
    <property type="entry name" value="CBM10"/>
    <property type="match status" value="2"/>
</dbReference>
<feature type="non-terminal residue" evidence="5">
    <location>
        <position position="1"/>
    </location>
</feature>
<feature type="non-terminal residue" evidence="5">
    <location>
        <position position="79"/>
    </location>
</feature>
<dbReference type="GO" id="GO:0016787">
    <property type="term" value="F:hydrolase activity"/>
    <property type="evidence" value="ECO:0007669"/>
    <property type="project" value="UniProtKB-KW"/>
</dbReference>
<evidence type="ECO:0000256" key="3">
    <source>
        <dbReference type="ARBA" id="ARBA00022801"/>
    </source>
</evidence>